<evidence type="ECO:0000313" key="2">
    <source>
        <dbReference type="EMBL" id="KRY16008.1"/>
    </source>
</evidence>
<organism evidence="2 3">
    <name type="scientific">Trichinella patagoniensis</name>
    <dbReference type="NCBI Taxonomy" id="990121"/>
    <lineage>
        <taxon>Eukaryota</taxon>
        <taxon>Metazoa</taxon>
        <taxon>Ecdysozoa</taxon>
        <taxon>Nematoda</taxon>
        <taxon>Enoplea</taxon>
        <taxon>Dorylaimia</taxon>
        <taxon>Trichinellida</taxon>
        <taxon>Trichinellidae</taxon>
        <taxon>Trichinella</taxon>
    </lineage>
</organism>
<comment type="caution">
    <text evidence="2">The sequence shown here is derived from an EMBL/GenBank/DDBJ whole genome shotgun (WGS) entry which is preliminary data.</text>
</comment>
<feature type="region of interest" description="Disordered" evidence="1">
    <location>
        <begin position="88"/>
        <end position="124"/>
    </location>
</feature>
<name>A0A0V0ZTR5_9BILA</name>
<evidence type="ECO:0000313" key="3">
    <source>
        <dbReference type="Proteomes" id="UP000054783"/>
    </source>
</evidence>
<gene>
    <name evidence="2" type="ORF">T12_13373</name>
</gene>
<dbReference type="AlphaFoldDB" id="A0A0V0ZTR5"/>
<dbReference type="EMBL" id="JYDQ01000085">
    <property type="protein sequence ID" value="KRY16008.1"/>
    <property type="molecule type" value="Genomic_DNA"/>
</dbReference>
<keyword evidence="3" id="KW-1185">Reference proteome</keyword>
<sequence length="140" mass="15024">MDTLESFYNYGRKWRVARTMASICCRVAEYFCSGCDNERLATALRASTLASTSNRTVRRSDATSTSSRRRWGCGGKWWPIEGRGRKAAKSSSATITSGGGKGKAAAAVSSKPMQTTAVDKSSRGRNVVTDVIDVAGGRQS</sequence>
<reference evidence="2 3" key="1">
    <citation type="submission" date="2015-01" db="EMBL/GenBank/DDBJ databases">
        <title>Evolution of Trichinella species and genotypes.</title>
        <authorList>
            <person name="Korhonen P.K."/>
            <person name="Edoardo P."/>
            <person name="Giuseppe L.R."/>
            <person name="Gasser R.B."/>
        </authorList>
    </citation>
    <scope>NUCLEOTIDE SEQUENCE [LARGE SCALE GENOMIC DNA]</scope>
    <source>
        <strain evidence="2">ISS2496</strain>
    </source>
</reference>
<dbReference type="Proteomes" id="UP000054783">
    <property type="component" value="Unassembled WGS sequence"/>
</dbReference>
<evidence type="ECO:0000256" key="1">
    <source>
        <dbReference type="SAM" id="MobiDB-lite"/>
    </source>
</evidence>
<feature type="region of interest" description="Disordered" evidence="1">
    <location>
        <begin position="50"/>
        <end position="74"/>
    </location>
</feature>
<proteinExistence type="predicted"/>
<protein>
    <submittedName>
        <fullName evidence="2">Uncharacterized protein</fullName>
    </submittedName>
</protein>
<accession>A0A0V0ZTR5</accession>